<keyword evidence="2" id="KW-1185">Reference proteome</keyword>
<dbReference type="EMBL" id="CP151509">
    <property type="protein sequence ID" value="WZN64390.1"/>
    <property type="molecule type" value="Genomic_DNA"/>
</dbReference>
<dbReference type="AlphaFoldDB" id="A0AAX4PDF3"/>
<name>A0AAX4PDF3_9CHLO</name>
<proteinExistence type="predicted"/>
<evidence type="ECO:0008006" key="3">
    <source>
        <dbReference type="Google" id="ProtNLM"/>
    </source>
</evidence>
<organism evidence="1 2">
    <name type="scientific">Chloropicon roscoffensis</name>
    <dbReference type="NCBI Taxonomy" id="1461544"/>
    <lineage>
        <taxon>Eukaryota</taxon>
        <taxon>Viridiplantae</taxon>
        <taxon>Chlorophyta</taxon>
        <taxon>Chloropicophyceae</taxon>
        <taxon>Chloropicales</taxon>
        <taxon>Chloropicaceae</taxon>
        <taxon>Chloropicon</taxon>
    </lineage>
</organism>
<protein>
    <recommendedName>
        <fullName evidence="3">Anaphase-promoting complex subunit 13</fullName>
    </recommendedName>
</protein>
<evidence type="ECO:0000313" key="1">
    <source>
        <dbReference type="EMBL" id="WZN64390.1"/>
    </source>
</evidence>
<dbReference type="Proteomes" id="UP001472866">
    <property type="component" value="Chromosome 09"/>
</dbReference>
<reference evidence="1 2" key="1">
    <citation type="submission" date="2024-03" db="EMBL/GenBank/DDBJ databases">
        <title>Complete genome sequence of the green alga Chloropicon roscoffensis RCC1871.</title>
        <authorList>
            <person name="Lemieux C."/>
            <person name="Pombert J.-F."/>
            <person name="Otis C."/>
            <person name="Turmel M."/>
        </authorList>
    </citation>
    <scope>NUCLEOTIDE SEQUENCE [LARGE SCALE GENOMIC DNA]</scope>
    <source>
        <strain evidence="1 2">RCC1871</strain>
    </source>
</reference>
<accession>A0AAX4PDF3</accession>
<evidence type="ECO:0000313" key="2">
    <source>
        <dbReference type="Proteomes" id="UP001472866"/>
    </source>
</evidence>
<sequence>MGDMKKGIDLFLTEEQVILGVIDEAWQRETLPDDTLVFSGLGPHQSLLSNDVLDVAETERKEKEEGAEKWTYHGLSQYT</sequence>
<gene>
    <name evidence="1" type="ORF">HKI87_09g59460</name>
</gene>